<evidence type="ECO:0000313" key="3">
    <source>
        <dbReference type="Proteomes" id="UP000005933"/>
    </source>
</evidence>
<evidence type="ECO:0000313" key="2">
    <source>
        <dbReference type="EMBL" id="EAP71427.1"/>
    </source>
</evidence>
<organism evidence="2 3">
    <name type="scientific">Ralstonia solanacearum (strain UW551)</name>
    <dbReference type="NCBI Taxonomy" id="342110"/>
    <lineage>
        <taxon>Bacteria</taxon>
        <taxon>Pseudomonadati</taxon>
        <taxon>Pseudomonadota</taxon>
        <taxon>Betaproteobacteria</taxon>
        <taxon>Burkholderiales</taxon>
        <taxon>Burkholderiaceae</taxon>
        <taxon>Ralstonia</taxon>
        <taxon>Ralstonia solanacearum species complex</taxon>
    </lineage>
</organism>
<dbReference type="AlphaFoldDB" id="A0AB33VBJ4"/>
<dbReference type="EMBL" id="AAKL01000053">
    <property type="protein sequence ID" value="EAP71427.1"/>
    <property type="molecule type" value="Genomic_DNA"/>
</dbReference>
<sequence length="181" mass="19968">MPAPHGAGAGFRRRPFSGRLIFCPLRRANHGGPRPSAHTPQCDAEHRPPQGLADSSDMRDSTHWHGRVHLARNAPRPRHWIVGQHQHAQAHRNRTPAGRHVPGGICRLMAGPPVLAGPLSRRRHCPAAAPARERHPRSVDRYLARQGHRRGHRRACGGRHGSPAARPAGHGHRRAPGHARR</sequence>
<feature type="region of interest" description="Disordered" evidence="1">
    <location>
        <begin position="27"/>
        <end position="60"/>
    </location>
</feature>
<proteinExistence type="predicted"/>
<protein>
    <submittedName>
        <fullName evidence="2">Uncharacterized protein</fullName>
    </submittedName>
</protein>
<comment type="caution">
    <text evidence="2">The sequence shown here is derived from an EMBL/GenBank/DDBJ whole genome shotgun (WGS) entry which is preliminary data.</text>
</comment>
<gene>
    <name evidence="2" type="ORF">RRSL_01462</name>
</gene>
<reference evidence="2 3" key="1">
    <citation type="journal article" date="2006" name="Mol. Plant Microbe Interact.">
        <title>Identification of open reading frames unique to a select agent: Ralstonia solanacearum race 3 biovar 2.</title>
        <authorList>
            <person name="Gabriel D.W."/>
            <person name="Allen C."/>
            <person name="Schell M."/>
            <person name="Denny T.P."/>
            <person name="Greenberg J.T."/>
            <person name="Duan Y.P."/>
            <person name="Flores-Cruz Z."/>
            <person name="Huang Q."/>
            <person name="Clifford J.M."/>
            <person name="Presting G."/>
            <person name="Gonzalez E.T."/>
            <person name="Reddy J."/>
            <person name="Elphinstone J."/>
            <person name="Swanson J."/>
            <person name="Yao J."/>
            <person name="Mulholland V."/>
            <person name="Liu L."/>
            <person name="Farmerie W."/>
            <person name="Patnaikuni M."/>
            <person name="Balogh B."/>
            <person name="Norman D."/>
            <person name="Alvarez A."/>
            <person name="Castillo J.A."/>
            <person name="Jones J."/>
            <person name="Saddler G."/>
            <person name="Walunas T."/>
            <person name="Zhukov A."/>
            <person name="Mikhailova N."/>
        </authorList>
    </citation>
    <scope>NUCLEOTIDE SEQUENCE [LARGE SCALE GENOMIC DNA]</scope>
    <source>
        <strain evidence="2 3">UW551</strain>
    </source>
</reference>
<feature type="region of interest" description="Disordered" evidence="1">
    <location>
        <begin position="145"/>
        <end position="181"/>
    </location>
</feature>
<name>A0AB33VBJ4_RALSU</name>
<feature type="compositionally biased region" description="Basic residues" evidence="1">
    <location>
        <begin position="169"/>
        <end position="181"/>
    </location>
</feature>
<evidence type="ECO:0000256" key="1">
    <source>
        <dbReference type="SAM" id="MobiDB-lite"/>
    </source>
</evidence>
<accession>A0AB33VBJ4</accession>
<feature type="compositionally biased region" description="Basic residues" evidence="1">
    <location>
        <begin position="146"/>
        <end position="157"/>
    </location>
</feature>
<dbReference type="Proteomes" id="UP000005933">
    <property type="component" value="Unassembled WGS sequence"/>
</dbReference>